<dbReference type="AlphaFoldDB" id="A0A9X2GG43"/>
<evidence type="ECO:0000259" key="3">
    <source>
        <dbReference type="Pfam" id="PF08541"/>
    </source>
</evidence>
<dbReference type="InterPro" id="IPR013751">
    <property type="entry name" value="ACP_syn_III_N"/>
</dbReference>
<dbReference type="Gene3D" id="3.40.47.10">
    <property type="match status" value="1"/>
</dbReference>
<dbReference type="PANTHER" id="PTHR34069:SF2">
    <property type="entry name" value="BETA-KETOACYL-[ACYL-CARRIER-PROTEIN] SYNTHASE III"/>
    <property type="match status" value="1"/>
</dbReference>
<dbReference type="EC" id="2.3.1.180" evidence="5"/>
<comment type="caution">
    <text evidence="5">The sequence shown here is derived from an EMBL/GenBank/DDBJ whole genome shotgun (WGS) entry which is preliminary data.</text>
</comment>
<keyword evidence="1 5" id="KW-0808">Transferase</keyword>
<dbReference type="GO" id="GO:0033818">
    <property type="term" value="F:beta-ketoacyl-acyl-carrier-protein synthase III activity"/>
    <property type="evidence" value="ECO:0007669"/>
    <property type="project" value="UniProtKB-EC"/>
</dbReference>
<dbReference type="InterPro" id="IPR016039">
    <property type="entry name" value="Thiolase-like"/>
</dbReference>
<dbReference type="PANTHER" id="PTHR34069">
    <property type="entry name" value="3-OXOACYL-[ACYL-CARRIER-PROTEIN] SYNTHASE 3"/>
    <property type="match status" value="1"/>
</dbReference>
<dbReference type="Proteomes" id="UP001139648">
    <property type="component" value="Unassembled WGS sequence"/>
</dbReference>
<dbReference type="InterPro" id="IPR013747">
    <property type="entry name" value="ACP_syn_III_C"/>
</dbReference>
<sequence>MAIGIIGLGSYLPDRVVTNAEISQWTGVTEDWVEERTGIKERRYRTPGMVTSDLATRAGRRALADGPGIDGLEALIVATCTSDVPQPATAAIVQHKLGIRSVPAFDVNAVCAGFVFSLGIAEGMLAGRPPSATALVIGADMFSTIMNRSDRRTVSLFGDGAGAVVLGRVPDGYGIQALRLVTDGEFNEEIGVEAGGVRLPTDQAARAEGRHLFRMNGPLVKDYVITTLRKLVIEVLDDCGLTLADVDRFVFHQANIRLLENLAADLGLDMARVPTTASRYGNTAGASVPVTLDESHRRSPLRRGERVLLAAAGGGLCAGAALLTWY</sequence>
<dbReference type="GO" id="GO:0044550">
    <property type="term" value="P:secondary metabolite biosynthetic process"/>
    <property type="evidence" value="ECO:0007669"/>
    <property type="project" value="TreeGrafter"/>
</dbReference>
<dbReference type="SUPFAM" id="SSF53901">
    <property type="entry name" value="Thiolase-like"/>
    <property type="match status" value="1"/>
</dbReference>
<protein>
    <submittedName>
        <fullName evidence="5">3-oxoacyl-[acyl-carrier-protein] synthase-3</fullName>
        <ecNumber evidence="5">2.3.1.180</ecNumber>
    </submittedName>
</protein>
<dbReference type="EMBL" id="JAMZEB010000001">
    <property type="protein sequence ID" value="MCP2353458.1"/>
    <property type="molecule type" value="Genomic_DNA"/>
</dbReference>
<organism evidence="5 6">
    <name type="scientific">Nonomuraea thailandensis</name>
    <dbReference type="NCBI Taxonomy" id="1188745"/>
    <lineage>
        <taxon>Bacteria</taxon>
        <taxon>Bacillati</taxon>
        <taxon>Actinomycetota</taxon>
        <taxon>Actinomycetes</taxon>
        <taxon>Streptosporangiales</taxon>
        <taxon>Streptosporangiaceae</taxon>
        <taxon>Nonomuraea</taxon>
    </lineage>
</organism>
<evidence type="ECO:0000259" key="4">
    <source>
        <dbReference type="Pfam" id="PF08545"/>
    </source>
</evidence>
<dbReference type="Pfam" id="PF08541">
    <property type="entry name" value="ACP_syn_III_C"/>
    <property type="match status" value="1"/>
</dbReference>
<evidence type="ECO:0000313" key="6">
    <source>
        <dbReference type="Proteomes" id="UP001139648"/>
    </source>
</evidence>
<name>A0A9X2GG43_9ACTN</name>
<dbReference type="NCBIfam" id="NF006829">
    <property type="entry name" value="PRK09352.1"/>
    <property type="match status" value="1"/>
</dbReference>
<evidence type="ECO:0000256" key="2">
    <source>
        <dbReference type="ARBA" id="ARBA00023315"/>
    </source>
</evidence>
<dbReference type="CDD" id="cd00830">
    <property type="entry name" value="KAS_III"/>
    <property type="match status" value="1"/>
</dbReference>
<keyword evidence="2 5" id="KW-0012">Acyltransferase</keyword>
<feature type="domain" description="Beta-ketoacyl-[acyl-carrier-protein] synthase III N-terminal" evidence="4">
    <location>
        <begin position="105"/>
        <end position="184"/>
    </location>
</feature>
<evidence type="ECO:0000313" key="5">
    <source>
        <dbReference type="EMBL" id="MCP2353458.1"/>
    </source>
</evidence>
<evidence type="ECO:0000256" key="1">
    <source>
        <dbReference type="ARBA" id="ARBA00022679"/>
    </source>
</evidence>
<proteinExistence type="predicted"/>
<dbReference type="GO" id="GO:0006633">
    <property type="term" value="P:fatty acid biosynthetic process"/>
    <property type="evidence" value="ECO:0007669"/>
    <property type="project" value="InterPro"/>
</dbReference>
<dbReference type="RefSeq" id="WP_253740007.1">
    <property type="nucleotide sequence ID" value="NZ_BAABKA010000020.1"/>
</dbReference>
<feature type="domain" description="Beta-ketoacyl-[acyl-carrier-protein] synthase III C-terminal" evidence="3">
    <location>
        <begin position="236"/>
        <end position="325"/>
    </location>
</feature>
<accession>A0A9X2GG43</accession>
<dbReference type="Pfam" id="PF08545">
    <property type="entry name" value="ACP_syn_III"/>
    <property type="match status" value="1"/>
</dbReference>
<keyword evidence="6" id="KW-1185">Reference proteome</keyword>
<reference evidence="5" key="1">
    <citation type="submission" date="2022-06" db="EMBL/GenBank/DDBJ databases">
        <title>Sequencing the genomes of 1000 actinobacteria strains.</title>
        <authorList>
            <person name="Klenk H.-P."/>
        </authorList>
    </citation>
    <scope>NUCLEOTIDE SEQUENCE</scope>
    <source>
        <strain evidence="5">DSM 46694</strain>
    </source>
</reference>
<gene>
    <name evidence="5" type="ORF">HD597_000478</name>
</gene>
<dbReference type="GO" id="GO:0004315">
    <property type="term" value="F:3-oxoacyl-[acyl-carrier-protein] synthase activity"/>
    <property type="evidence" value="ECO:0007669"/>
    <property type="project" value="InterPro"/>
</dbReference>